<accession>A0A7Y9XLI7</accession>
<keyword evidence="2" id="KW-1185">Reference proteome</keyword>
<dbReference type="EMBL" id="JACBYV010000001">
    <property type="protein sequence ID" value="NYH73512.1"/>
    <property type="molecule type" value="Genomic_DNA"/>
</dbReference>
<organism evidence="1 2">
    <name type="scientific">Phytopseudomonas flavescens</name>
    <dbReference type="NCBI Taxonomy" id="29435"/>
    <lineage>
        <taxon>Bacteria</taxon>
        <taxon>Pseudomonadati</taxon>
        <taxon>Pseudomonadota</taxon>
        <taxon>Gammaproteobacteria</taxon>
        <taxon>Pseudomonadales</taxon>
        <taxon>Pseudomonadaceae</taxon>
        <taxon>Phytopseudomonas</taxon>
    </lineage>
</organism>
<sequence>MPDLIPLSSNPSSTPVLLVDTSRSYIDLQECAEQRLNAVRGLLYSLAVMNVTLADASDLRNISEVAHLLTEDACELARAAHQAAMRELQQAPAKPPTP</sequence>
<dbReference type="RefSeq" id="WP_179538554.1">
    <property type="nucleotide sequence ID" value="NZ_JACBYV010000001.1"/>
</dbReference>
<proteinExistence type="predicted"/>
<name>A0A7Y9XLI7_9GAMM</name>
<gene>
    <name evidence="1" type="ORF">FHR27_002122</name>
</gene>
<comment type="caution">
    <text evidence="1">The sequence shown here is derived from an EMBL/GenBank/DDBJ whole genome shotgun (WGS) entry which is preliminary data.</text>
</comment>
<dbReference type="Proteomes" id="UP000578688">
    <property type="component" value="Unassembled WGS sequence"/>
</dbReference>
<reference evidence="1 2" key="1">
    <citation type="submission" date="2020-07" db="EMBL/GenBank/DDBJ databases">
        <title>Genomic analyses of the natural microbiome of Caenorhabditis elegans.</title>
        <authorList>
            <person name="Samuel B."/>
        </authorList>
    </citation>
    <scope>NUCLEOTIDE SEQUENCE [LARGE SCALE GENOMIC DNA]</scope>
    <source>
        <strain evidence="1 2">BIGb0408</strain>
    </source>
</reference>
<evidence type="ECO:0000313" key="2">
    <source>
        <dbReference type="Proteomes" id="UP000578688"/>
    </source>
</evidence>
<dbReference type="AlphaFoldDB" id="A0A7Y9XLI7"/>
<evidence type="ECO:0000313" key="1">
    <source>
        <dbReference type="EMBL" id="NYH73512.1"/>
    </source>
</evidence>
<protein>
    <submittedName>
        <fullName evidence="1">Uncharacterized protein</fullName>
    </submittedName>
</protein>